<evidence type="ECO:0000259" key="2">
    <source>
        <dbReference type="PROSITE" id="PS50093"/>
    </source>
</evidence>
<dbReference type="Gene3D" id="2.60.40.10">
    <property type="entry name" value="Immunoglobulins"/>
    <property type="match status" value="2"/>
</dbReference>
<keyword evidence="4" id="KW-1185">Reference proteome</keyword>
<dbReference type="Proteomes" id="UP000266005">
    <property type="component" value="Unassembled WGS sequence"/>
</dbReference>
<dbReference type="AlphaFoldDB" id="A0A399SH81"/>
<dbReference type="SUPFAM" id="SSF49299">
    <property type="entry name" value="PKD domain"/>
    <property type="match status" value="2"/>
</dbReference>
<dbReference type="InterPro" id="IPR022409">
    <property type="entry name" value="PKD/Chitinase_dom"/>
</dbReference>
<sequence>MRLYRLFFLMLLVLATVSCEKDEISTIAPDGEFSLDFAFPEEEIQAPAKVFLLNRTKNAESYIWKFEGGKLINGDGEIIDTSRTTGAVPDTIMYELPGTYEVTLEATHNGEVTSLTKWVEVKKRQPRIVVPENILFRQEAQFSAEVFQYPGQPVTYSWNFGNGMTSDKATPKVAFEDAGVYTVRLTIDDGKESLTTSAEVTVMGELVKTLYFTDVLSGKLYKYRFTQVDESMPEQLPANVGVHPLSVNVYNNKIIISDAGNHIKYSAWGTASDGKLFAVDLEGRNPYTITTTSGDYTQDPFVSTVDGNGNVYWVCRFAGVRSISTSSQDAPYPSVKFGVTAADIGASSTYGWTDGGLQVVNNTLWYSKHGTGKGLYKYNLAGQFIEAVSGLKELKIRSFAVDQKNGKIYFAVSVAGGGFDVGLYMSDMNGDNITLIEDTAGFSTEGGATENTYITDIVIDNDPDDGTAGYIYYAFRSADDISESGNIVGDGSRSGIKRYPLDGSGSAEFFLKGFIPYGLDIDHVRR</sequence>
<keyword evidence="1" id="KW-0732">Signal</keyword>
<dbReference type="OrthoDB" id="1488789at2"/>
<dbReference type="CDD" id="cd00146">
    <property type="entry name" value="PKD"/>
    <property type="match status" value="1"/>
</dbReference>
<dbReference type="PROSITE" id="PS51257">
    <property type="entry name" value="PROKAR_LIPOPROTEIN"/>
    <property type="match status" value="1"/>
</dbReference>
<dbReference type="InterPro" id="IPR013783">
    <property type="entry name" value="Ig-like_fold"/>
</dbReference>
<gene>
    <name evidence="3" type="ORF">D1627_00265</name>
</gene>
<name>A0A399SH81_9BACT</name>
<feature type="signal peptide" evidence="1">
    <location>
        <begin position="1"/>
        <end position="20"/>
    </location>
</feature>
<proteinExistence type="predicted"/>
<evidence type="ECO:0000313" key="3">
    <source>
        <dbReference type="EMBL" id="RIJ42344.1"/>
    </source>
</evidence>
<comment type="caution">
    <text evidence="3">The sequence shown here is derived from an EMBL/GenBank/DDBJ whole genome shotgun (WGS) entry which is preliminary data.</text>
</comment>
<evidence type="ECO:0000313" key="4">
    <source>
        <dbReference type="Proteomes" id="UP000266005"/>
    </source>
</evidence>
<dbReference type="SMART" id="SM00089">
    <property type="entry name" value="PKD"/>
    <property type="match status" value="2"/>
</dbReference>
<dbReference type="SUPFAM" id="SSF101898">
    <property type="entry name" value="NHL repeat"/>
    <property type="match status" value="1"/>
</dbReference>
<feature type="domain" description="PKD" evidence="2">
    <location>
        <begin position="151"/>
        <end position="202"/>
    </location>
</feature>
<dbReference type="RefSeq" id="WP_119430228.1">
    <property type="nucleotide sequence ID" value="NZ_QWGE01000001.1"/>
</dbReference>
<organism evidence="3 4">
    <name type="scientific">Pontibacter oryzae</name>
    <dbReference type="NCBI Taxonomy" id="2304593"/>
    <lineage>
        <taxon>Bacteria</taxon>
        <taxon>Pseudomonadati</taxon>
        <taxon>Bacteroidota</taxon>
        <taxon>Cytophagia</taxon>
        <taxon>Cytophagales</taxon>
        <taxon>Hymenobacteraceae</taxon>
        <taxon>Pontibacter</taxon>
    </lineage>
</organism>
<protein>
    <submittedName>
        <fullName evidence="3">PKD domain-containing protein</fullName>
    </submittedName>
</protein>
<dbReference type="InterPro" id="IPR000601">
    <property type="entry name" value="PKD_dom"/>
</dbReference>
<dbReference type="Pfam" id="PF18911">
    <property type="entry name" value="PKD_4"/>
    <property type="match status" value="1"/>
</dbReference>
<dbReference type="EMBL" id="QWGE01000001">
    <property type="protein sequence ID" value="RIJ42344.1"/>
    <property type="molecule type" value="Genomic_DNA"/>
</dbReference>
<feature type="chain" id="PRO_5017216703" evidence="1">
    <location>
        <begin position="21"/>
        <end position="526"/>
    </location>
</feature>
<reference evidence="4" key="1">
    <citation type="submission" date="2018-08" db="EMBL/GenBank/DDBJ databases">
        <title>Mucilaginibacter sp. MYSH2.</title>
        <authorList>
            <person name="Seo T."/>
        </authorList>
    </citation>
    <scope>NUCLEOTIDE SEQUENCE [LARGE SCALE GENOMIC DNA]</scope>
    <source>
        <strain evidence="4">KIRAN</strain>
    </source>
</reference>
<dbReference type="InterPro" id="IPR035986">
    <property type="entry name" value="PKD_dom_sf"/>
</dbReference>
<evidence type="ECO:0000256" key="1">
    <source>
        <dbReference type="SAM" id="SignalP"/>
    </source>
</evidence>
<dbReference type="PROSITE" id="PS50093">
    <property type="entry name" value="PKD"/>
    <property type="match status" value="1"/>
</dbReference>
<accession>A0A399SH81</accession>